<dbReference type="OrthoDB" id="635259at2"/>
<dbReference type="Pfam" id="PF20240">
    <property type="entry name" value="DUF6597"/>
    <property type="match status" value="1"/>
</dbReference>
<dbReference type="RefSeq" id="WP_091509041.1">
    <property type="nucleotide sequence ID" value="NZ_FOLE01000002.1"/>
</dbReference>
<sequence length="274" mass="31419">MILKHICPRPELRDFIDTFWVFEADFGVPVTDSRIIAPNGKAKFIYPYTNALATIDNGVLTSYPEQDIFFIGIWDKPVTLTSTAQVTGTIGIELSPSGLHRFTDFAAFEIVNQIYSFADVYGGRGRQLIERLRNTPNVTEKVELLQLFLVGLLEKSRHNSLIDYSVQLIHGSAGLLTIGDLVEKTGYSKRYIDLLFREYVGISPKTLSAISRFQRFYYSWANAQMTNFYAENLYEHYYDQAHFIKEFKKFTGHAPKQYANLPNDFGKIFYRSAP</sequence>
<dbReference type="GO" id="GO:0043565">
    <property type="term" value="F:sequence-specific DNA binding"/>
    <property type="evidence" value="ECO:0007669"/>
    <property type="project" value="InterPro"/>
</dbReference>
<feature type="domain" description="HTH araC/xylS-type" evidence="1">
    <location>
        <begin position="159"/>
        <end position="261"/>
    </location>
</feature>
<dbReference type="InterPro" id="IPR046532">
    <property type="entry name" value="DUF6597"/>
</dbReference>
<dbReference type="SMART" id="SM00342">
    <property type="entry name" value="HTH_ARAC"/>
    <property type="match status" value="1"/>
</dbReference>
<keyword evidence="3" id="KW-1185">Reference proteome</keyword>
<dbReference type="AlphaFoldDB" id="A0A1I1FZ32"/>
<dbReference type="EMBL" id="FOLE01000002">
    <property type="protein sequence ID" value="SFC04545.1"/>
    <property type="molecule type" value="Genomic_DNA"/>
</dbReference>
<dbReference type="InterPro" id="IPR018060">
    <property type="entry name" value="HTH_AraC"/>
</dbReference>
<protein>
    <submittedName>
        <fullName evidence="2">Helix-turn-helix domain-containing protein</fullName>
    </submittedName>
</protein>
<name>A0A1I1FZ32_9BACT</name>
<dbReference type="Gene3D" id="1.10.10.60">
    <property type="entry name" value="Homeodomain-like"/>
    <property type="match status" value="1"/>
</dbReference>
<proteinExistence type="predicted"/>
<dbReference type="Proteomes" id="UP000199514">
    <property type="component" value="Unassembled WGS sequence"/>
</dbReference>
<evidence type="ECO:0000259" key="1">
    <source>
        <dbReference type="PROSITE" id="PS01124"/>
    </source>
</evidence>
<dbReference type="STRING" id="927664.SAMN05421780_102380"/>
<accession>A0A1I1FZ32</accession>
<dbReference type="GO" id="GO:0003700">
    <property type="term" value="F:DNA-binding transcription factor activity"/>
    <property type="evidence" value="ECO:0007669"/>
    <property type="project" value="InterPro"/>
</dbReference>
<dbReference type="PROSITE" id="PS01124">
    <property type="entry name" value="HTH_ARAC_FAMILY_2"/>
    <property type="match status" value="1"/>
</dbReference>
<organism evidence="2 3">
    <name type="scientific">Flexibacter flexilis DSM 6793</name>
    <dbReference type="NCBI Taxonomy" id="927664"/>
    <lineage>
        <taxon>Bacteria</taxon>
        <taxon>Pseudomonadati</taxon>
        <taxon>Bacteroidota</taxon>
        <taxon>Cytophagia</taxon>
        <taxon>Cytophagales</taxon>
        <taxon>Flexibacteraceae</taxon>
        <taxon>Flexibacter</taxon>
    </lineage>
</organism>
<reference evidence="2 3" key="1">
    <citation type="submission" date="2016-10" db="EMBL/GenBank/DDBJ databases">
        <authorList>
            <person name="de Groot N.N."/>
        </authorList>
    </citation>
    <scope>NUCLEOTIDE SEQUENCE [LARGE SCALE GENOMIC DNA]</scope>
    <source>
        <strain evidence="2 3">DSM 6793</strain>
    </source>
</reference>
<evidence type="ECO:0000313" key="3">
    <source>
        <dbReference type="Proteomes" id="UP000199514"/>
    </source>
</evidence>
<evidence type="ECO:0000313" key="2">
    <source>
        <dbReference type="EMBL" id="SFC04545.1"/>
    </source>
</evidence>
<gene>
    <name evidence="2" type="ORF">SAMN05421780_102380</name>
</gene>